<gene>
    <name evidence="11" type="primary">tsaE</name>
    <name evidence="11" type="ORF">HYZ11_15895</name>
</gene>
<keyword evidence="5" id="KW-0819">tRNA processing</keyword>
<proteinExistence type="inferred from homology"/>
<dbReference type="PANTHER" id="PTHR33540:SF2">
    <property type="entry name" value="TRNA THREONYLCARBAMOYLADENOSINE BIOSYNTHESIS PROTEIN TSAE"/>
    <property type="match status" value="1"/>
</dbReference>
<keyword evidence="4" id="KW-0963">Cytoplasm</keyword>
<evidence type="ECO:0000256" key="6">
    <source>
        <dbReference type="ARBA" id="ARBA00022723"/>
    </source>
</evidence>
<dbReference type="NCBIfam" id="TIGR00150">
    <property type="entry name" value="T6A_YjeE"/>
    <property type="match status" value="1"/>
</dbReference>
<name>A0A932I0F1_UNCTE</name>
<reference evidence="11" key="1">
    <citation type="submission" date="2020-07" db="EMBL/GenBank/DDBJ databases">
        <title>Huge and variable diversity of episymbiotic CPR bacteria and DPANN archaea in groundwater ecosystems.</title>
        <authorList>
            <person name="He C.Y."/>
            <person name="Keren R."/>
            <person name="Whittaker M."/>
            <person name="Farag I.F."/>
            <person name="Doudna J."/>
            <person name="Cate J.H.D."/>
            <person name="Banfield J.F."/>
        </authorList>
    </citation>
    <scope>NUCLEOTIDE SEQUENCE</scope>
    <source>
        <strain evidence="11">NC_groundwater_763_Ag_S-0.2um_68_21</strain>
    </source>
</reference>
<evidence type="ECO:0000256" key="7">
    <source>
        <dbReference type="ARBA" id="ARBA00022741"/>
    </source>
</evidence>
<accession>A0A932I0F1</accession>
<evidence type="ECO:0000256" key="8">
    <source>
        <dbReference type="ARBA" id="ARBA00022840"/>
    </source>
</evidence>
<dbReference type="SUPFAM" id="SSF52540">
    <property type="entry name" value="P-loop containing nucleoside triphosphate hydrolases"/>
    <property type="match status" value="1"/>
</dbReference>
<keyword evidence="9" id="KW-0460">Magnesium</keyword>
<evidence type="ECO:0000256" key="9">
    <source>
        <dbReference type="ARBA" id="ARBA00022842"/>
    </source>
</evidence>
<evidence type="ECO:0000313" key="11">
    <source>
        <dbReference type="EMBL" id="MBI3129089.1"/>
    </source>
</evidence>
<evidence type="ECO:0000256" key="5">
    <source>
        <dbReference type="ARBA" id="ARBA00022694"/>
    </source>
</evidence>
<keyword evidence="7" id="KW-0547">Nucleotide-binding</keyword>
<dbReference type="GO" id="GO:0002949">
    <property type="term" value="P:tRNA threonylcarbamoyladenosine modification"/>
    <property type="evidence" value="ECO:0007669"/>
    <property type="project" value="InterPro"/>
</dbReference>
<evidence type="ECO:0000256" key="10">
    <source>
        <dbReference type="ARBA" id="ARBA00032441"/>
    </source>
</evidence>
<comment type="caution">
    <text evidence="11">The sequence shown here is derived from an EMBL/GenBank/DDBJ whole genome shotgun (WGS) entry which is preliminary data.</text>
</comment>
<dbReference type="GO" id="GO:0005737">
    <property type="term" value="C:cytoplasm"/>
    <property type="evidence" value="ECO:0007669"/>
    <property type="project" value="UniProtKB-SubCell"/>
</dbReference>
<comment type="subcellular location">
    <subcellularLocation>
        <location evidence="1">Cytoplasm</location>
    </subcellularLocation>
</comment>
<organism evidence="11 12">
    <name type="scientific">Tectimicrobiota bacterium</name>
    <dbReference type="NCBI Taxonomy" id="2528274"/>
    <lineage>
        <taxon>Bacteria</taxon>
        <taxon>Pseudomonadati</taxon>
        <taxon>Nitrospinota/Tectimicrobiota group</taxon>
        <taxon>Candidatus Tectimicrobiota</taxon>
    </lineage>
</organism>
<dbReference type="Pfam" id="PF02367">
    <property type="entry name" value="TsaE"/>
    <property type="match status" value="1"/>
</dbReference>
<dbReference type="Gene3D" id="3.40.50.300">
    <property type="entry name" value="P-loop containing nucleotide triphosphate hydrolases"/>
    <property type="match status" value="1"/>
</dbReference>
<dbReference type="InterPro" id="IPR003442">
    <property type="entry name" value="T6A_TsaE"/>
</dbReference>
<dbReference type="Proteomes" id="UP000782312">
    <property type="component" value="Unassembled WGS sequence"/>
</dbReference>
<comment type="similarity">
    <text evidence="2">Belongs to the TsaE family.</text>
</comment>
<keyword evidence="6" id="KW-0479">Metal-binding</keyword>
<evidence type="ECO:0000256" key="3">
    <source>
        <dbReference type="ARBA" id="ARBA00019010"/>
    </source>
</evidence>
<evidence type="ECO:0000313" key="12">
    <source>
        <dbReference type="Proteomes" id="UP000782312"/>
    </source>
</evidence>
<protein>
    <recommendedName>
        <fullName evidence="3">tRNA threonylcarbamoyladenosine biosynthesis protein TsaE</fullName>
    </recommendedName>
    <alternativeName>
        <fullName evidence="10">t(6)A37 threonylcarbamoyladenosine biosynthesis protein TsaE</fullName>
    </alternativeName>
</protein>
<dbReference type="PANTHER" id="PTHR33540">
    <property type="entry name" value="TRNA THREONYLCARBAMOYLADENOSINE BIOSYNTHESIS PROTEIN TSAE"/>
    <property type="match status" value="1"/>
</dbReference>
<evidence type="ECO:0000256" key="1">
    <source>
        <dbReference type="ARBA" id="ARBA00004496"/>
    </source>
</evidence>
<dbReference type="GO" id="GO:0046872">
    <property type="term" value="F:metal ion binding"/>
    <property type="evidence" value="ECO:0007669"/>
    <property type="project" value="UniProtKB-KW"/>
</dbReference>
<dbReference type="AlphaFoldDB" id="A0A932I0F1"/>
<keyword evidence="8" id="KW-0067">ATP-binding</keyword>
<dbReference type="GO" id="GO:0005524">
    <property type="term" value="F:ATP binding"/>
    <property type="evidence" value="ECO:0007669"/>
    <property type="project" value="UniProtKB-KW"/>
</dbReference>
<dbReference type="EMBL" id="JACPUR010000038">
    <property type="protein sequence ID" value="MBI3129089.1"/>
    <property type="molecule type" value="Genomic_DNA"/>
</dbReference>
<evidence type="ECO:0000256" key="4">
    <source>
        <dbReference type="ARBA" id="ARBA00022490"/>
    </source>
</evidence>
<dbReference type="InterPro" id="IPR027417">
    <property type="entry name" value="P-loop_NTPase"/>
</dbReference>
<sequence>MRETSSPEETERLGAELARALRPGEVVLLYGDVGAGKSVFARGLIRALPGGEGRPVRSPTFVFFQHHPTVPPILHADLYRLPPGLDPLDLGLDEWMEEGVTLIEWPNRLEAERYPVRTAVRIEVLPAGRRRVAIERA</sequence>
<evidence type="ECO:0000256" key="2">
    <source>
        <dbReference type="ARBA" id="ARBA00007599"/>
    </source>
</evidence>